<evidence type="ECO:0000313" key="5">
    <source>
        <dbReference type="EMBL" id="KAF2704054.1"/>
    </source>
</evidence>
<keyword evidence="6" id="KW-1185">Reference proteome</keyword>
<dbReference type="OrthoDB" id="539213at2759"/>
<evidence type="ECO:0000256" key="2">
    <source>
        <dbReference type="ARBA" id="ARBA00023043"/>
    </source>
</evidence>
<dbReference type="InterPro" id="IPR036770">
    <property type="entry name" value="Ankyrin_rpt-contain_sf"/>
</dbReference>
<dbReference type="AlphaFoldDB" id="A0A6G1JTX0"/>
<keyword evidence="1" id="KW-0677">Repeat</keyword>
<dbReference type="PROSITE" id="PS50088">
    <property type="entry name" value="ANK_REPEAT"/>
    <property type="match status" value="1"/>
</dbReference>
<gene>
    <name evidence="5" type="ORF">K504DRAFT_391391</name>
</gene>
<dbReference type="Proteomes" id="UP000799428">
    <property type="component" value="Unassembled WGS sequence"/>
</dbReference>
<evidence type="ECO:0000313" key="6">
    <source>
        <dbReference type="Proteomes" id="UP000799428"/>
    </source>
</evidence>
<feature type="domain" description="Clr5" evidence="4">
    <location>
        <begin position="12"/>
        <end position="66"/>
    </location>
</feature>
<dbReference type="InterPro" id="IPR002110">
    <property type="entry name" value="Ankyrin_rpt"/>
</dbReference>
<dbReference type="SUPFAM" id="SSF48403">
    <property type="entry name" value="Ankyrin repeat"/>
    <property type="match status" value="1"/>
</dbReference>
<accession>A0A6G1JTX0</accession>
<dbReference type="PROSITE" id="PS50297">
    <property type="entry name" value="ANK_REP_REGION"/>
    <property type="match status" value="1"/>
</dbReference>
<feature type="repeat" description="ANK" evidence="3">
    <location>
        <begin position="442"/>
        <end position="474"/>
    </location>
</feature>
<keyword evidence="2 3" id="KW-0040">ANK repeat</keyword>
<evidence type="ECO:0000259" key="4">
    <source>
        <dbReference type="Pfam" id="PF14420"/>
    </source>
</evidence>
<dbReference type="PANTHER" id="PTHR24123:SF33">
    <property type="entry name" value="PROTEIN HOS4"/>
    <property type="match status" value="1"/>
</dbReference>
<protein>
    <submittedName>
        <fullName evidence="5">Ankyrin</fullName>
    </submittedName>
</protein>
<dbReference type="PANTHER" id="PTHR24123">
    <property type="entry name" value="ANKYRIN REPEAT-CONTAINING"/>
    <property type="match status" value="1"/>
</dbReference>
<dbReference type="InterPro" id="IPR025676">
    <property type="entry name" value="Clr5_dom"/>
</dbReference>
<dbReference type="Gene3D" id="1.25.40.20">
    <property type="entry name" value="Ankyrin repeat-containing domain"/>
    <property type="match status" value="2"/>
</dbReference>
<evidence type="ECO:0000256" key="3">
    <source>
        <dbReference type="PROSITE-ProRule" id="PRU00023"/>
    </source>
</evidence>
<reference evidence="5" key="1">
    <citation type="journal article" date="2020" name="Stud. Mycol.">
        <title>101 Dothideomycetes genomes: a test case for predicting lifestyles and emergence of pathogens.</title>
        <authorList>
            <person name="Haridas S."/>
            <person name="Albert R."/>
            <person name="Binder M."/>
            <person name="Bloem J."/>
            <person name="Labutti K."/>
            <person name="Salamov A."/>
            <person name="Andreopoulos B."/>
            <person name="Baker S."/>
            <person name="Barry K."/>
            <person name="Bills G."/>
            <person name="Bluhm B."/>
            <person name="Cannon C."/>
            <person name="Castanera R."/>
            <person name="Culley D."/>
            <person name="Daum C."/>
            <person name="Ezra D."/>
            <person name="Gonzalez J."/>
            <person name="Henrissat B."/>
            <person name="Kuo A."/>
            <person name="Liang C."/>
            <person name="Lipzen A."/>
            <person name="Lutzoni F."/>
            <person name="Magnuson J."/>
            <person name="Mondo S."/>
            <person name="Nolan M."/>
            <person name="Ohm R."/>
            <person name="Pangilinan J."/>
            <person name="Park H.-J."/>
            <person name="Ramirez L."/>
            <person name="Alfaro M."/>
            <person name="Sun H."/>
            <person name="Tritt A."/>
            <person name="Yoshinaga Y."/>
            <person name="Zwiers L.-H."/>
            <person name="Turgeon B."/>
            <person name="Goodwin S."/>
            <person name="Spatafora J."/>
            <person name="Crous P."/>
            <person name="Grigoriev I."/>
        </authorList>
    </citation>
    <scope>NUCLEOTIDE SEQUENCE</scope>
    <source>
        <strain evidence="5">CBS 279.74</strain>
    </source>
</reference>
<dbReference type="Pfam" id="PF12796">
    <property type="entry name" value="Ank_2"/>
    <property type="match status" value="1"/>
</dbReference>
<dbReference type="SMART" id="SM00248">
    <property type="entry name" value="ANK"/>
    <property type="match status" value="8"/>
</dbReference>
<dbReference type="Pfam" id="PF14420">
    <property type="entry name" value="Clr5"/>
    <property type="match status" value="1"/>
</dbReference>
<proteinExistence type="predicted"/>
<dbReference type="EMBL" id="MU005784">
    <property type="protein sequence ID" value="KAF2704054.1"/>
    <property type="molecule type" value="Genomic_DNA"/>
</dbReference>
<name>A0A6G1JTX0_9PLEO</name>
<sequence length="581" mass="64682">MSATRRPRLPGEEWEDHKAEIRRLYLEEDRKLEGDDGVMDIMLRKHKFGPTKSQFETKFKKWGFIKHAKKTEWQILGQVLAERKLQGKVTDVYLRGERMKPTKVRKQTRRHRHGLATKSTLQEAGIRPSKGALFSAIYRKNTSLVRLFMDMKLDLEPTATSTDYALVLEAVKWGRYDLVKDLVLAGADLHFSEYYTTQTKPGRITFATPLVASIYASNTEITNLLLDLGAIYKDNARPTPLEVFNLSLPWASKARLDVDTPLTAALVMNNLRLADHLILLGADPYDNVAMKFATKNGNMSLVKYLLEAIQKRYGLGQPHYGADALHNALIRNDIAILEDLAKHADATSLYPLARAISHEGPLYLEMIRGFMQTGIDPDSIVFEKANLKDKRTALLHAISMDLPPRNGVSRTPLQCAAEAGTDDIFQYLLEHVDPNEAPATDGGGTALQLAAIKGHHHIATILLQKGANVNAAPAQYHGRMAFEGAAEHGRIDMMVLLSKHGLDLLGNDEAQYKQAIKLANLEGHAGAVQLVEQLYTTAKEENVRNSTAGTGDEMAWSNSYENGWIGSADSMEVAMDDYLNL</sequence>
<evidence type="ECO:0000256" key="1">
    <source>
        <dbReference type="ARBA" id="ARBA00022737"/>
    </source>
</evidence>
<organism evidence="5 6">
    <name type="scientific">Pleomassaria siparia CBS 279.74</name>
    <dbReference type="NCBI Taxonomy" id="1314801"/>
    <lineage>
        <taxon>Eukaryota</taxon>
        <taxon>Fungi</taxon>
        <taxon>Dikarya</taxon>
        <taxon>Ascomycota</taxon>
        <taxon>Pezizomycotina</taxon>
        <taxon>Dothideomycetes</taxon>
        <taxon>Pleosporomycetidae</taxon>
        <taxon>Pleosporales</taxon>
        <taxon>Pleomassariaceae</taxon>
        <taxon>Pleomassaria</taxon>
    </lineage>
</organism>
<dbReference type="InterPro" id="IPR051165">
    <property type="entry name" value="Multifunctional_ANK_Repeat"/>
</dbReference>